<accession>A0AAX4H581</accession>
<dbReference type="InterPro" id="IPR036869">
    <property type="entry name" value="J_dom_sf"/>
</dbReference>
<dbReference type="InterPro" id="IPR001623">
    <property type="entry name" value="DnaJ_domain"/>
</dbReference>
<evidence type="ECO:0000313" key="4">
    <source>
        <dbReference type="EMBL" id="WPK23504.1"/>
    </source>
</evidence>
<dbReference type="PANTHER" id="PTHR44145">
    <property type="entry name" value="DNAJ HOMOLOG SUBFAMILY A MEMBER 3, MITOCHONDRIAL"/>
    <property type="match status" value="1"/>
</dbReference>
<evidence type="ECO:0000259" key="3">
    <source>
        <dbReference type="PROSITE" id="PS50076"/>
    </source>
</evidence>
<dbReference type="CDD" id="cd06257">
    <property type="entry name" value="DnaJ"/>
    <property type="match status" value="1"/>
</dbReference>
<feature type="compositionally biased region" description="Basic and acidic residues" evidence="2">
    <location>
        <begin position="223"/>
        <end position="236"/>
    </location>
</feature>
<keyword evidence="1" id="KW-0143">Chaperone</keyword>
<protein>
    <recommendedName>
        <fullName evidence="3">J domain-containing protein</fullName>
    </recommendedName>
</protein>
<evidence type="ECO:0000313" key="5">
    <source>
        <dbReference type="Proteomes" id="UP001338582"/>
    </source>
</evidence>
<feature type="compositionally biased region" description="Acidic residues" evidence="2">
    <location>
        <begin position="364"/>
        <end position="375"/>
    </location>
</feature>
<organism evidence="4 5">
    <name type="scientific">Australozyma saopauloensis</name>
    <dbReference type="NCBI Taxonomy" id="291208"/>
    <lineage>
        <taxon>Eukaryota</taxon>
        <taxon>Fungi</taxon>
        <taxon>Dikarya</taxon>
        <taxon>Ascomycota</taxon>
        <taxon>Saccharomycotina</taxon>
        <taxon>Pichiomycetes</taxon>
        <taxon>Metschnikowiaceae</taxon>
        <taxon>Australozyma</taxon>
    </lineage>
</organism>
<evidence type="ECO:0000256" key="2">
    <source>
        <dbReference type="SAM" id="MobiDB-lite"/>
    </source>
</evidence>
<dbReference type="SMART" id="SM00271">
    <property type="entry name" value="DnaJ"/>
    <property type="match status" value="1"/>
</dbReference>
<evidence type="ECO:0000256" key="1">
    <source>
        <dbReference type="ARBA" id="ARBA00023186"/>
    </source>
</evidence>
<reference evidence="4 5" key="1">
    <citation type="submission" date="2023-10" db="EMBL/GenBank/DDBJ databases">
        <title>Draft Genome Sequence of Candida saopaulonensis from a very Premature Infant with Sepsis.</title>
        <authorList>
            <person name="Ning Y."/>
            <person name="Dai R."/>
            <person name="Xiao M."/>
            <person name="Xu Y."/>
            <person name="Yan Q."/>
            <person name="Zhang L."/>
        </authorList>
    </citation>
    <scope>NUCLEOTIDE SEQUENCE [LARGE SCALE GENOMIC DNA]</scope>
    <source>
        <strain evidence="4 5">19XY460</strain>
    </source>
</reference>
<dbReference type="PRINTS" id="PR00625">
    <property type="entry name" value="JDOMAIN"/>
</dbReference>
<dbReference type="InterPro" id="IPR051938">
    <property type="entry name" value="Apopto_cytoskel_mod"/>
</dbReference>
<feature type="domain" description="J" evidence="3">
    <location>
        <begin position="4"/>
        <end position="68"/>
    </location>
</feature>
<keyword evidence="5" id="KW-1185">Reference proteome</keyword>
<dbReference type="Pfam" id="PF00226">
    <property type="entry name" value="DnaJ"/>
    <property type="match status" value="1"/>
</dbReference>
<feature type="region of interest" description="Disordered" evidence="2">
    <location>
        <begin position="163"/>
        <end position="404"/>
    </location>
</feature>
<gene>
    <name evidence="4" type="ORF">PUMCH_000745</name>
</gene>
<proteinExistence type="predicted"/>
<feature type="compositionally biased region" description="Acidic residues" evidence="2">
    <location>
        <begin position="307"/>
        <end position="319"/>
    </location>
</feature>
<name>A0AAX4H581_9ASCO</name>
<dbReference type="Gene3D" id="1.10.287.110">
    <property type="entry name" value="DnaJ domain"/>
    <property type="match status" value="1"/>
</dbReference>
<dbReference type="EMBL" id="CP138894">
    <property type="protein sequence ID" value="WPK23504.1"/>
    <property type="molecule type" value="Genomic_DNA"/>
</dbReference>
<dbReference type="SUPFAM" id="SSF46565">
    <property type="entry name" value="Chaperone J-domain"/>
    <property type="match status" value="1"/>
</dbReference>
<dbReference type="AlphaFoldDB" id="A0AAX4H581"/>
<feature type="compositionally biased region" description="Basic and acidic residues" evidence="2">
    <location>
        <begin position="163"/>
        <end position="194"/>
    </location>
</feature>
<sequence>MATDCYETLGVPRTASSDEIKKQYKKLAVKFHPDKNQAPEAHDRFLRINEAYETLKDAALRRAYDEKNGISMRPAQQPQNFSGFPDPFNVNFAGFSRQSTRKYRSGTSYFESYFTTGSDGFGDPFARARRQTAEERERKMAETAAHAKMALDEHNKRVREEYMRRAQQQREQEELERRRFEKEKEARRMEDMLRQHMQKNQTDPVKRERFSAQSNLWDLDTDEPPRPKDEPPRSKDGLGQNSAEPIVVEDDTEVEEVSRQEQQTFELNGDGVEEEDDSEDEEPLYADATENSFSTHYRDEFSGQSETSEEEEEEGEEGEEQQKNAFFGHDRASNPPSEGILGDEDISFASEGHELPKTPVSEPDIVEIDGPDDTVPDILDPTPSKERIKSPRRAPSMQQRPDEFRKGAKKARLSNFDEMKSSLGVDIGDVDFSDIRATLPGGAKVRKLSSSNKTHSAKRAKIAEFVDGLTRALTLFTPVNKLNQRNSSQTLSAKDLQPNVDPASLKFSHEPPRIHLPSATKREWEIYVARMHVYQQQFAVYRKNILEYQVARFEIDERSQNTIYSDADCLSAYQACLAEEQEIVQGYNAAFQEFQQALRVFRANCAIMM</sequence>
<dbReference type="RefSeq" id="XP_062875890.1">
    <property type="nucleotide sequence ID" value="XM_063019820.1"/>
</dbReference>
<dbReference type="GeneID" id="88171813"/>
<dbReference type="KEGG" id="asau:88171813"/>
<dbReference type="PROSITE" id="PS50076">
    <property type="entry name" value="DNAJ_2"/>
    <property type="match status" value="1"/>
</dbReference>
<dbReference type="Proteomes" id="UP001338582">
    <property type="component" value="Chromosome 1"/>
</dbReference>
<feature type="compositionally biased region" description="Acidic residues" evidence="2">
    <location>
        <begin position="271"/>
        <end position="284"/>
    </location>
</feature>
<dbReference type="PANTHER" id="PTHR44145:SF3">
    <property type="entry name" value="DNAJ HOMOLOG SUBFAMILY A MEMBER 3, MITOCHONDRIAL"/>
    <property type="match status" value="1"/>
</dbReference>